<sequence length="398" mass="45209">MNKKKVLYLASRFPYPPVSGGLIRMYNISRMIAEHFTTDVFSLTEYDIQAGHLDTYKGYFSNVYVYKHSKKAGYLNALRALVDQRPLQVAYYYFKEARDRVSDLIRQNKYDLIFCSHIRTTDYVSDVDIPRVVDCVDSMSLSYMQDNKLGSNFLWRLIYLVEKGRVSSYERRLPRRFDYCFMTSDSDSEHLKKLSSRTNVVTIPNGVAQEILDYGSRSSTALPRETLTFLGKMDYSPNIDAVVYFVKKIWPAIREKLDNVEFHIIGSRPTPEVRSLTQSKGVVVTGFVDDPYEAIVGSRMFIAPMISGSGIKNKILEAMALGKCVVTTSSGAGGIDGIDGEHFVIADEPGQFASKVIELWSDNSRVQRIGANARALVLERYLWEKTTTGLIDILKRMT</sequence>
<organism evidence="1 2">
    <name type="scientific">Candidatus Magnetobacterium bavaricum</name>
    <dbReference type="NCBI Taxonomy" id="29290"/>
    <lineage>
        <taxon>Bacteria</taxon>
        <taxon>Pseudomonadati</taxon>
        <taxon>Nitrospirota</taxon>
        <taxon>Thermodesulfovibrionia</taxon>
        <taxon>Thermodesulfovibrionales</taxon>
        <taxon>Candidatus Magnetobacteriaceae</taxon>
        <taxon>Candidatus Magnetobacterium</taxon>
    </lineage>
</organism>
<comment type="caution">
    <text evidence="1">The sequence shown here is derived from an EMBL/GenBank/DDBJ whole genome shotgun (WGS) entry which is preliminary data.</text>
</comment>
<dbReference type="EMBL" id="LACI01002083">
    <property type="protein sequence ID" value="KJU83013.1"/>
    <property type="molecule type" value="Genomic_DNA"/>
</dbReference>
<accession>A0A0F3GQR4</accession>
<dbReference type="Pfam" id="PF13692">
    <property type="entry name" value="Glyco_trans_1_4"/>
    <property type="match status" value="1"/>
</dbReference>
<keyword evidence="2" id="KW-1185">Reference proteome</keyword>
<dbReference type="CDD" id="cd03801">
    <property type="entry name" value="GT4_PimA-like"/>
    <property type="match status" value="1"/>
</dbReference>
<dbReference type="AlphaFoldDB" id="A0A0F3GQR4"/>
<gene>
    <name evidence="1" type="ORF">MBAV_004795</name>
</gene>
<reference evidence="1 2" key="1">
    <citation type="submission" date="2015-02" db="EMBL/GenBank/DDBJ databases">
        <title>Single-cell genomics of uncultivated deep-branching MTB reveals a conserved set of magnetosome genes.</title>
        <authorList>
            <person name="Kolinko S."/>
            <person name="Richter M."/>
            <person name="Glockner F.O."/>
            <person name="Brachmann A."/>
            <person name="Schuler D."/>
        </authorList>
    </citation>
    <scope>NUCLEOTIDE SEQUENCE [LARGE SCALE GENOMIC DNA]</scope>
    <source>
        <strain evidence="1">TM-1</strain>
    </source>
</reference>
<evidence type="ECO:0000313" key="2">
    <source>
        <dbReference type="Proteomes" id="UP000033423"/>
    </source>
</evidence>
<protein>
    <submittedName>
        <fullName evidence="1">Group 1 glycosyl transferase</fullName>
    </submittedName>
</protein>
<dbReference type="SUPFAM" id="SSF53756">
    <property type="entry name" value="UDP-Glycosyltransferase/glycogen phosphorylase"/>
    <property type="match status" value="1"/>
</dbReference>
<dbReference type="PANTHER" id="PTHR12526:SF600">
    <property type="entry name" value="GLYCOSYL TRANSFERASE GROUP 1"/>
    <property type="match status" value="1"/>
</dbReference>
<evidence type="ECO:0000313" key="1">
    <source>
        <dbReference type="EMBL" id="KJU83013.1"/>
    </source>
</evidence>
<proteinExistence type="predicted"/>
<keyword evidence="1" id="KW-0808">Transferase</keyword>
<dbReference type="GO" id="GO:0016757">
    <property type="term" value="F:glycosyltransferase activity"/>
    <property type="evidence" value="ECO:0007669"/>
    <property type="project" value="TreeGrafter"/>
</dbReference>
<dbReference type="PANTHER" id="PTHR12526">
    <property type="entry name" value="GLYCOSYLTRANSFERASE"/>
    <property type="match status" value="1"/>
</dbReference>
<dbReference type="Gene3D" id="3.40.50.2000">
    <property type="entry name" value="Glycogen Phosphorylase B"/>
    <property type="match status" value="2"/>
</dbReference>
<name>A0A0F3GQR4_9BACT</name>
<dbReference type="PATRIC" id="fig|29290.4.peg.6347"/>
<dbReference type="Proteomes" id="UP000033423">
    <property type="component" value="Unassembled WGS sequence"/>
</dbReference>